<protein>
    <submittedName>
        <fullName evidence="2">Uncharacterized protein</fullName>
    </submittedName>
</protein>
<feature type="compositionally biased region" description="Basic and acidic residues" evidence="1">
    <location>
        <begin position="346"/>
        <end position="364"/>
    </location>
</feature>
<feature type="region of interest" description="Disordered" evidence="1">
    <location>
        <begin position="156"/>
        <end position="200"/>
    </location>
</feature>
<evidence type="ECO:0000313" key="2">
    <source>
        <dbReference type="EMBL" id="PFX20059.1"/>
    </source>
</evidence>
<feature type="region of interest" description="Disordered" evidence="1">
    <location>
        <begin position="511"/>
        <end position="567"/>
    </location>
</feature>
<accession>A0A2B4RTA9</accession>
<feature type="compositionally biased region" description="Gly residues" evidence="1">
    <location>
        <begin position="538"/>
        <end position="548"/>
    </location>
</feature>
<feature type="compositionally biased region" description="Basic residues" evidence="1">
    <location>
        <begin position="553"/>
        <end position="567"/>
    </location>
</feature>
<feature type="compositionally biased region" description="Pro residues" evidence="1">
    <location>
        <begin position="69"/>
        <end position="86"/>
    </location>
</feature>
<feature type="region of interest" description="Disordered" evidence="1">
    <location>
        <begin position="215"/>
        <end position="268"/>
    </location>
</feature>
<organism evidence="2 3">
    <name type="scientific">Stylophora pistillata</name>
    <name type="common">Smooth cauliflower coral</name>
    <dbReference type="NCBI Taxonomy" id="50429"/>
    <lineage>
        <taxon>Eukaryota</taxon>
        <taxon>Metazoa</taxon>
        <taxon>Cnidaria</taxon>
        <taxon>Anthozoa</taxon>
        <taxon>Hexacorallia</taxon>
        <taxon>Scleractinia</taxon>
        <taxon>Astrocoeniina</taxon>
        <taxon>Pocilloporidae</taxon>
        <taxon>Stylophora</taxon>
    </lineage>
</organism>
<feature type="compositionally biased region" description="Basic and acidic residues" evidence="1">
    <location>
        <begin position="228"/>
        <end position="262"/>
    </location>
</feature>
<proteinExistence type="predicted"/>
<evidence type="ECO:0000256" key="1">
    <source>
        <dbReference type="SAM" id="MobiDB-lite"/>
    </source>
</evidence>
<keyword evidence="3" id="KW-1185">Reference proteome</keyword>
<dbReference type="Proteomes" id="UP000225706">
    <property type="component" value="Unassembled WGS sequence"/>
</dbReference>
<sequence>MSEIMGVNLSPNDISIAHRLPPTKKVKDRLIVKFTRREKRDEIYCNRKRLKSKRTKDLPSVVWPFPLARAPPPAPSPAPPPAPPPTKGKGPNKVLCKGCEEEVPRLQQEIEVLQEKQSYLMGLISDAYQAIRSLRKYEQHPSGTLEEIETFVCNASYASGRDQSNPKRPDRQKEKEKQQQKSADDPHDLHTSRKRALAGPLEGDSKWLELTLSLDGATGGGDAAATTIKKEEELRNEVKWEQEQGDKKQEQEQKAEREKVGKGIEGPNVPVLCNCHEGLEAFVQQQNEESNQKSLRNEIRIRGELNRAIQSLRRDIQDEPEIKLTLRNALDEQRDSNLFLAQLDRPNSKRPDLQKEREKERQKLADNPLSLPANRGKTPAGHSEEVSVWSESIASSDEATGGGDTAEIAVKKEEEIRSEVKRKQEQGDKKQEQEQKAEREEVGKGIEGPNLPGLCNGCKRLEALVQQQNEESNRKNLRNLMSLRYEVYVALQSLNRDIQHLAEISLDLKKEREKEQQEQVDDTLAVQTPSDRPVKIAGDGGAGRGGEACGRKAGGKKNKKKKNSQHK</sequence>
<feature type="region of interest" description="Disordered" evidence="1">
    <location>
        <begin position="67"/>
        <end position="94"/>
    </location>
</feature>
<dbReference type="OrthoDB" id="5971624at2759"/>
<feature type="compositionally biased region" description="Basic and acidic residues" evidence="1">
    <location>
        <begin position="164"/>
        <end position="191"/>
    </location>
</feature>
<dbReference type="AlphaFoldDB" id="A0A2B4RTA9"/>
<feature type="compositionally biased region" description="Basic and acidic residues" evidence="1">
    <location>
        <begin position="409"/>
        <end position="444"/>
    </location>
</feature>
<feature type="compositionally biased region" description="Polar residues" evidence="1">
    <location>
        <begin position="389"/>
        <end position="398"/>
    </location>
</feature>
<feature type="region of interest" description="Disordered" evidence="1">
    <location>
        <begin position="334"/>
        <end position="451"/>
    </location>
</feature>
<comment type="caution">
    <text evidence="2">The sequence shown here is derived from an EMBL/GenBank/DDBJ whole genome shotgun (WGS) entry which is preliminary data.</text>
</comment>
<name>A0A2B4RTA9_STYPI</name>
<reference evidence="3" key="1">
    <citation type="journal article" date="2017" name="bioRxiv">
        <title>Comparative analysis of the genomes of Stylophora pistillata and Acropora digitifera provides evidence for extensive differences between species of corals.</title>
        <authorList>
            <person name="Voolstra C.R."/>
            <person name="Li Y."/>
            <person name="Liew Y.J."/>
            <person name="Baumgarten S."/>
            <person name="Zoccola D."/>
            <person name="Flot J.-F."/>
            <person name="Tambutte S."/>
            <person name="Allemand D."/>
            <person name="Aranda M."/>
        </authorList>
    </citation>
    <scope>NUCLEOTIDE SEQUENCE [LARGE SCALE GENOMIC DNA]</scope>
</reference>
<gene>
    <name evidence="2" type="ORF">AWC38_SpisGene15506</name>
</gene>
<dbReference type="EMBL" id="LSMT01000332">
    <property type="protein sequence ID" value="PFX20059.1"/>
    <property type="molecule type" value="Genomic_DNA"/>
</dbReference>
<evidence type="ECO:0000313" key="3">
    <source>
        <dbReference type="Proteomes" id="UP000225706"/>
    </source>
</evidence>